<accession>A0A4S2LMQ7</accession>
<keyword evidence="5" id="KW-1185">Reference proteome</keyword>
<dbReference type="PANTHER" id="PTHR11461:SF211">
    <property type="entry name" value="GH10112P-RELATED"/>
    <property type="match status" value="1"/>
</dbReference>
<dbReference type="Gene3D" id="3.30.497.10">
    <property type="entry name" value="Antithrombin, subunit I, domain 2"/>
    <property type="match status" value="1"/>
</dbReference>
<comment type="similarity">
    <text evidence="1 2">Belongs to the serpin family.</text>
</comment>
<dbReference type="InterPro" id="IPR023796">
    <property type="entry name" value="Serpin_dom"/>
</dbReference>
<dbReference type="STRING" id="147828.A0A4S2LMQ7"/>
<dbReference type="InterPro" id="IPR023795">
    <property type="entry name" value="Serpin_CS"/>
</dbReference>
<dbReference type="InterPro" id="IPR042185">
    <property type="entry name" value="Serpin_sf_2"/>
</dbReference>
<evidence type="ECO:0000313" key="4">
    <source>
        <dbReference type="EMBL" id="TGZ64953.1"/>
    </source>
</evidence>
<dbReference type="GO" id="GO:0005615">
    <property type="term" value="C:extracellular space"/>
    <property type="evidence" value="ECO:0007669"/>
    <property type="project" value="InterPro"/>
</dbReference>
<dbReference type="InterPro" id="IPR042178">
    <property type="entry name" value="Serpin_sf_1"/>
</dbReference>
<dbReference type="Pfam" id="PF00079">
    <property type="entry name" value="Serpin"/>
    <property type="match status" value="1"/>
</dbReference>
<dbReference type="OrthoDB" id="671595at2759"/>
<dbReference type="Proteomes" id="UP000308267">
    <property type="component" value="Unassembled WGS sequence"/>
</dbReference>
<feature type="domain" description="Serpin" evidence="3">
    <location>
        <begin position="16"/>
        <end position="384"/>
    </location>
</feature>
<evidence type="ECO:0000259" key="3">
    <source>
        <dbReference type="SMART" id="SM00093"/>
    </source>
</evidence>
<dbReference type="GO" id="GO:0004867">
    <property type="term" value="F:serine-type endopeptidase inhibitor activity"/>
    <property type="evidence" value="ECO:0007669"/>
    <property type="project" value="InterPro"/>
</dbReference>
<evidence type="ECO:0000313" key="5">
    <source>
        <dbReference type="Proteomes" id="UP000308267"/>
    </source>
</evidence>
<dbReference type="PROSITE" id="PS00284">
    <property type="entry name" value="SERPIN"/>
    <property type="match status" value="1"/>
</dbReference>
<dbReference type="AlphaFoldDB" id="A0A4S2LMQ7"/>
<dbReference type="EMBL" id="SJOL01006576">
    <property type="protein sequence ID" value="TGZ64953.1"/>
    <property type="molecule type" value="Genomic_DNA"/>
</dbReference>
<evidence type="ECO:0000256" key="2">
    <source>
        <dbReference type="RuleBase" id="RU000411"/>
    </source>
</evidence>
<comment type="caution">
    <text evidence="4">The sequence shown here is derived from an EMBL/GenBank/DDBJ whole genome shotgun (WGS) entry which is preliminary data.</text>
</comment>
<dbReference type="SMART" id="SM00093">
    <property type="entry name" value="SERPIN"/>
    <property type="match status" value="1"/>
</dbReference>
<dbReference type="Gene3D" id="2.30.39.10">
    <property type="entry name" value="Alpha-1-antitrypsin, domain 1"/>
    <property type="match status" value="1"/>
</dbReference>
<protein>
    <recommendedName>
        <fullName evidence="3">Serpin domain-containing protein</fullName>
    </recommendedName>
</protein>
<sequence>MTADVDMKNILCHFTVDLYEKVAKKHGAHLNNVFLSPLSIYTAIAMTMAGSDGNTKQEILRTLHLSDLTATGELHEHIHAIIHKYFETPTGVELSLANRLFVLQPAQIQAEYTQVLQKNYRADTELLTSIPDVESKRQHMNNWVAVNTRDKIKNLIPPGCVSGSTVLSLINALYFKGKWHSEFLKSRTYPKEFHCLDGKTVEVEMMYVKADFPYVRLNVCDAHAIRLPFKDSDWHMLIVLPKENDGLSKLVDHLRKPGNLEALLKADFSKLEVAVHLPKFKLSEGDPLDAKELLIQCGIHDVFDPAKANLSKMCTDEQLFVSSVLHKSVLEVDEEGATAVAATAMMINRCAARRPLSFVVDHPFFISLVCDTMVPVFVGHVTKPENP</sequence>
<proteinExistence type="inferred from homology"/>
<evidence type="ECO:0000256" key="1">
    <source>
        <dbReference type="ARBA" id="ARBA00009500"/>
    </source>
</evidence>
<dbReference type="CDD" id="cd19603">
    <property type="entry name" value="serpin_platyhelminthes"/>
    <property type="match status" value="1"/>
</dbReference>
<dbReference type="PANTHER" id="PTHR11461">
    <property type="entry name" value="SERINE PROTEASE INHIBITOR, SERPIN"/>
    <property type="match status" value="1"/>
</dbReference>
<name>A0A4S2LMQ7_OPIFE</name>
<dbReference type="SUPFAM" id="SSF56574">
    <property type="entry name" value="Serpins"/>
    <property type="match status" value="1"/>
</dbReference>
<dbReference type="InterPro" id="IPR036186">
    <property type="entry name" value="Serpin_sf"/>
</dbReference>
<gene>
    <name evidence="4" type="ORF">CRM22_006112</name>
</gene>
<reference evidence="4 5" key="1">
    <citation type="journal article" date="2019" name="BMC Genomics">
        <title>New insights from Opisthorchis felineus genome: update on genomics of the epidemiologically important liver flukes.</title>
        <authorList>
            <person name="Ershov N.I."/>
            <person name="Mordvinov V.A."/>
            <person name="Prokhortchouk E.B."/>
            <person name="Pakharukova M.Y."/>
            <person name="Gunbin K.V."/>
            <person name="Ustyantsev K."/>
            <person name="Genaev M.A."/>
            <person name="Blinov A.G."/>
            <person name="Mazur A."/>
            <person name="Boulygina E."/>
            <person name="Tsygankova S."/>
            <person name="Khrameeva E."/>
            <person name="Chekanov N."/>
            <person name="Fan G."/>
            <person name="Xiao A."/>
            <person name="Zhang H."/>
            <person name="Xu X."/>
            <person name="Yang H."/>
            <person name="Solovyev V."/>
            <person name="Lee S.M."/>
            <person name="Liu X."/>
            <person name="Afonnikov D.A."/>
            <person name="Skryabin K.G."/>
        </authorList>
    </citation>
    <scope>NUCLEOTIDE SEQUENCE [LARGE SCALE GENOMIC DNA]</scope>
    <source>
        <strain evidence="4">AK-0245</strain>
        <tissue evidence="4">Whole organism</tissue>
    </source>
</reference>
<organism evidence="4 5">
    <name type="scientific">Opisthorchis felineus</name>
    <dbReference type="NCBI Taxonomy" id="147828"/>
    <lineage>
        <taxon>Eukaryota</taxon>
        <taxon>Metazoa</taxon>
        <taxon>Spiralia</taxon>
        <taxon>Lophotrochozoa</taxon>
        <taxon>Platyhelminthes</taxon>
        <taxon>Trematoda</taxon>
        <taxon>Digenea</taxon>
        <taxon>Opisthorchiida</taxon>
        <taxon>Opisthorchiata</taxon>
        <taxon>Opisthorchiidae</taxon>
        <taxon>Opisthorchis</taxon>
    </lineage>
</organism>
<dbReference type="InterPro" id="IPR000215">
    <property type="entry name" value="Serpin_fam"/>
</dbReference>